<protein>
    <submittedName>
        <fullName evidence="3">Uncharacterized protein</fullName>
    </submittedName>
</protein>
<organism evidence="3 4">
    <name type="scientific">Bodo saltans</name>
    <name type="common">Flagellated protozoan</name>
    <dbReference type="NCBI Taxonomy" id="75058"/>
    <lineage>
        <taxon>Eukaryota</taxon>
        <taxon>Discoba</taxon>
        <taxon>Euglenozoa</taxon>
        <taxon>Kinetoplastea</taxon>
        <taxon>Metakinetoplastina</taxon>
        <taxon>Eubodonida</taxon>
        <taxon>Bodonidae</taxon>
        <taxon>Bodo</taxon>
    </lineage>
</organism>
<feature type="compositionally biased region" description="Low complexity" evidence="2">
    <location>
        <begin position="170"/>
        <end position="184"/>
    </location>
</feature>
<reference evidence="4" key="1">
    <citation type="submission" date="2015-09" db="EMBL/GenBank/DDBJ databases">
        <authorList>
            <consortium name="Pathogen Informatics"/>
        </authorList>
    </citation>
    <scope>NUCLEOTIDE SEQUENCE [LARGE SCALE GENOMIC DNA]</scope>
    <source>
        <strain evidence="4">Lake Konstanz</strain>
    </source>
</reference>
<keyword evidence="4" id="KW-1185">Reference proteome</keyword>
<dbReference type="VEuPathDB" id="TriTrypDB:BSAL_36915"/>
<gene>
    <name evidence="3" type="ORF">BSAL_36915</name>
</gene>
<name>A0A0S4JLG3_BODSA</name>
<sequence length="246" mass="26773">MADGLPSWGEEVLPGVHLFRRTHNPHVALAKRAHDAMLSGAPVEMSINYEKIHEDLDSMKEMIERLEESNRFMREYLAEANDGGADDDDDEVGTIKTADIHAEDDNECVREALRENETLIKEKKKQLGDLLELTRLHYCSHDHNRLSDAHGCCEASPAVPLLPEADENSGESAAAESNDAAIAGTDDDADSAAEKEEVGECVDDVGFDDDNTGGMCMGDLIAQRRQPPPQEPGAPASTGEVGAFYL</sequence>
<feature type="region of interest" description="Disordered" evidence="2">
    <location>
        <begin position="162"/>
        <end position="246"/>
    </location>
</feature>
<evidence type="ECO:0000313" key="4">
    <source>
        <dbReference type="Proteomes" id="UP000051952"/>
    </source>
</evidence>
<proteinExistence type="predicted"/>
<keyword evidence="1" id="KW-0175">Coiled coil</keyword>
<evidence type="ECO:0000313" key="3">
    <source>
        <dbReference type="EMBL" id="CUG92366.1"/>
    </source>
</evidence>
<feature type="compositionally biased region" description="Acidic residues" evidence="2">
    <location>
        <begin position="199"/>
        <end position="211"/>
    </location>
</feature>
<dbReference type="AlphaFoldDB" id="A0A0S4JLG3"/>
<evidence type="ECO:0000256" key="1">
    <source>
        <dbReference type="SAM" id="Coils"/>
    </source>
</evidence>
<accession>A0A0S4JLG3</accession>
<dbReference type="EMBL" id="CYKH01002037">
    <property type="protein sequence ID" value="CUG92366.1"/>
    <property type="molecule type" value="Genomic_DNA"/>
</dbReference>
<dbReference type="Proteomes" id="UP000051952">
    <property type="component" value="Unassembled WGS sequence"/>
</dbReference>
<feature type="coiled-coil region" evidence="1">
    <location>
        <begin position="49"/>
        <end position="76"/>
    </location>
</feature>
<evidence type="ECO:0000256" key="2">
    <source>
        <dbReference type="SAM" id="MobiDB-lite"/>
    </source>
</evidence>